<accession>A0A6N4TKV5</accession>
<dbReference type="SUPFAM" id="SSF82549">
    <property type="entry name" value="DAK1/DegV-like"/>
    <property type="match status" value="1"/>
</dbReference>
<evidence type="ECO:0000313" key="2">
    <source>
        <dbReference type="EMBL" id="BBK23211.1"/>
    </source>
</evidence>
<dbReference type="InterPro" id="IPR003797">
    <property type="entry name" value="DegV"/>
</dbReference>
<dbReference type="PROSITE" id="PS51482">
    <property type="entry name" value="DEGV"/>
    <property type="match status" value="1"/>
</dbReference>
<dbReference type="InterPro" id="IPR043168">
    <property type="entry name" value="DegV_C"/>
</dbReference>
<keyword evidence="3" id="KW-1185">Reference proteome</keyword>
<dbReference type="NCBIfam" id="TIGR00762">
    <property type="entry name" value="DegV"/>
    <property type="match status" value="1"/>
</dbReference>
<sequence length="281" mass="31171">MIRIITDSTSDIGLDYAKELNIEIVPLKVIFNTAEYKDRIDLQPEKFYELLENCDALPTTSQPAPQDFMDFFEDAKQKKDSVILITLSSGLSGTYQNACMAKDLVEYEDIHIIDSLSATQALRLIVEKAVSLRDKGFSAEEIVKEIENYKTRVKIYGIVDTLEFLFKGGRLSRTSATVGSVLKLKPIIGFKEKGKLDVFGKARGTQKATDKLIDLIKQGNEIDLDEPVCIAYTGNNTSIEKFENKLKDELGIKNVKHGVVGPVIGTHAGPGACLITYVTKK</sequence>
<dbReference type="Gene3D" id="3.40.50.10170">
    <property type="match status" value="1"/>
</dbReference>
<dbReference type="Proteomes" id="UP000464754">
    <property type="component" value="Chromosome"/>
</dbReference>
<dbReference type="GO" id="GO:0008289">
    <property type="term" value="F:lipid binding"/>
    <property type="evidence" value="ECO:0007669"/>
    <property type="project" value="UniProtKB-KW"/>
</dbReference>
<keyword evidence="1" id="KW-0446">Lipid-binding</keyword>
<gene>
    <name evidence="2" type="ORF">Aargi30884_21140</name>
</gene>
<dbReference type="InterPro" id="IPR050270">
    <property type="entry name" value="DegV_domain_contain"/>
</dbReference>
<dbReference type="Pfam" id="PF02645">
    <property type="entry name" value="DegV"/>
    <property type="match status" value="1"/>
</dbReference>
<dbReference type="EMBL" id="AP019695">
    <property type="protein sequence ID" value="BBK23211.1"/>
    <property type="molecule type" value="Genomic_DNA"/>
</dbReference>
<evidence type="ECO:0000256" key="1">
    <source>
        <dbReference type="ARBA" id="ARBA00023121"/>
    </source>
</evidence>
<proteinExistence type="predicted"/>
<evidence type="ECO:0000313" key="3">
    <source>
        <dbReference type="Proteomes" id="UP000464754"/>
    </source>
</evidence>
<dbReference type="PANTHER" id="PTHR33434:SF2">
    <property type="entry name" value="FATTY ACID-BINDING PROTEIN TM_1468"/>
    <property type="match status" value="1"/>
</dbReference>
<dbReference type="KEGG" id="aarg:Aargi30884_21140"/>
<organism evidence="2 3">
    <name type="scientific">Amedibacterium intestinale</name>
    <dbReference type="NCBI Taxonomy" id="2583452"/>
    <lineage>
        <taxon>Bacteria</taxon>
        <taxon>Bacillati</taxon>
        <taxon>Bacillota</taxon>
        <taxon>Erysipelotrichia</taxon>
        <taxon>Erysipelotrichales</taxon>
        <taxon>Erysipelotrichaceae</taxon>
        <taxon>Amedibacterium</taxon>
    </lineage>
</organism>
<protein>
    <submittedName>
        <fullName evidence="2">DegV family protein</fullName>
    </submittedName>
</protein>
<dbReference type="Gene3D" id="3.30.1180.10">
    <property type="match status" value="1"/>
</dbReference>
<dbReference type="AlphaFoldDB" id="A0A6N4TKV5"/>
<dbReference type="PANTHER" id="PTHR33434">
    <property type="entry name" value="DEGV DOMAIN-CONTAINING PROTEIN DR_1986-RELATED"/>
    <property type="match status" value="1"/>
</dbReference>
<dbReference type="RefSeq" id="WP_115716285.1">
    <property type="nucleotide sequence ID" value="NZ_AP019695.1"/>
</dbReference>
<reference evidence="3" key="1">
    <citation type="submission" date="2019-05" db="EMBL/GenBank/DDBJ databases">
        <title>Complete genome sequencing of Absiella argi strain JCM 30884.</title>
        <authorList>
            <person name="Sakamoto M."/>
            <person name="Murakami T."/>
            <person name="Mori H."/>
        </authorList>
    </citation>
    <scope>NUCLEOTIDE SEQUENCE [LARGE SCALE GENOMIC DNA]</scope>
    <source>
        <strain evidence="3">JCM 30884</strain>
    </source>
</reference>
<name>A0A6N4TKV5_9FIRM</name>